<name>A0ABV6ALT0_9HYPH</name>
<dbReference type="Pfam" id="PF13229">
    <property type="entry name" value="Beta_helix"/>
    <property type="match status" value="2"/>
</dbReference>
<gene>
    <name evidence="3" type="ORF">ACFFP0_15560</name>
</gene>
<dbReference type="PANTHER" id="PTHR36453">
    <property type="entry name" value="SECRETED PROTEIN-RELATED"/>
    <property type="match status" value="1"/>
</dbReference>
<dbReference type="EMBL" id="JBHMAA010000016">
    <property type="protein sequence ID" value="MFB9950275.1"/>
    <property type="molecule type" value="Genomic_DNA"/>
</dbReference>
<evidence type="ECO:0000256" key="1">
    <source>
        <dbReference type="SAM" id="SignalP"/>
    </source>
</evidence>
<dbReference type="SUPFAM" id="SSF51126">
    <property type="entry name" value="Pectin lyase-like"/>
    <property type="match status" value="1"/>
</dbReference>
<feature type="domain" description="Right handed beta helix" evidence="2">
    <location>
        <begin position="295"/>
        <end position="375"/>
    </location>
</feature>
<proteinExistence type="predicted"/>
<keyword evidence="4" id="KW-1185">Reference proteome</keyword>
<dbReference type="SMART" id="SM00710">
    <property type="entry name" value="PbH1"/>
    <property type="match status" value="7"/>
</dbReference>
<dbReference type="InterPro" id="IPR006626">
    <property type="entry name" value="PbH1"/>
</dbReference>
<dbReference type="PANTHER" id="PTHR36453:SF1">
    <property type="entry name" value="RIGHT HANDED BETA HELIX DOMAIN-CONTAINING PROTEIN"/>
    <property type="match status" value="1"/>
</dbReference>
<organism evidence="3 4">
    <name type="scientific">Rhizobium puerariae</name>
    <dbReference type="NCBI Taxonomy" id="1585791"/>
    <lineage>
        <taxon>Bacteria</taxon>
        <taxon>Pseudomonadati</taxon>
        <taxon>Pseudomonadota</taxon>
        <taxon>Alphaproteobacteria</taxon>
        <taxon>Hyphomicrobiales</taxon>
        <taxon>Rhizobiaceae</taxon>
        <taxon>Rhizobium/Agrobacterium group</taxon>
        <taxon>Rhizobium</taxon>
    </lineage>
</organism>
<feature type="signal peptide" evidence="1">
    <location>
        <begin position="1"/>
        <end position="22"/>
    </location>
</feature>
<keyword evidence="1" id="KW-0732">Signal</keyword>
<protein>
    <submittedName>
        <fullName evidence="3">Right-handed parallel beta-helix repeat-containing protein</fullName>
    </submittedName>
</protein>
<evidence type="ECO:0000259" key="2">
    <source>
        <dbReference type="Pfam" id="PF13229"/>
    </source>
</evidence>
<feature type="domain" description="Right handed beta helix" evidence="2">
    <location>
        <begin position="399"/>
        <end position="531"/>
    </location>
</feature>
<dbReference type="Proteomes" id="UP001589692">
    <property type="component" value="Unassembled WGS sequence"/>
</dbReference>
<sequence length="667" mass="72320">MSGLCLLLSLLLSLCAAASARAVDFEIQVVAGDPARDIQAALREARKHRSAKPYDRIVINLPPHLPVRSPIRLTGQDSGRAEAPLVLRGALPSGTSIDGSVPLAGRAVRGAEDIAGLPFPASLAERLRVADLSPYWPQISPALTERNSLKELKRSRLFLFRGPARMHPSRWPEADYARNPDITSVDGAARTTLYLPDGAPNAAAEPDLWIGGFWSWNWWYEFGQAQADGARKLTFAAPENRIGTDVRYFLANVAQTLSEPDSYYVDRTRRRLFYIAGEGGRDDAPPALAITDSTLVIDGASHISLEGIGFQRSIGSALSIKNSRNITVSECYAGQTGGDGIEVIEGQRVTISGCVVDDTGYSGITLLGGNRQTLAASNHAVVGSSISRFGREMPSYRPGVRVFGVAQTVRNNEIFDGPHSGIHYFGNDHTIEGNILHDLVLDTDDAGAIYSGRNWTSRGTTIRNNVLVDVRNRIGSSQVRGVYLDDQLSGINILGNVFQRVDEPVLIGGGRDNLVEDNLFLDPAHGIRMDSRGTEWQADMVAPGGALRKSLQDVPSTGPLFMSRYPGLATVLTDRPGQPANNRIIDNLGHGDPLVVYEPEANRSLGTETGTRRIDATGDFPAILDRLDPALPALPALRQTAAEEQKTRDLMKALRFRQKLEERAGGQ</sequence>
<dbReference type="InterPro" id="IPR012334">
    <property type="entry name" value="Pectin_lyas_fold"/>
</dbReference>
<dbReference type="InterPro" id="IPR039448">
    <property type="entry name" value="Beta_helix"/>
</dbReference>
<reference evidence="3 4" key="1">
    <citation type="submission" date="2024-09" db="EMBL/GenBank/DDBJ databases">
        <authorList>
            <person name="Sun Q."/>
            <person name="Mori K."/>
        </authorList>
    </citation>
    <scope>NUCLEOTIDE SEQUENCE [LARGE SCALE GENOMIC DNA]</scope>
    <source>
        <strain evidence="3 4">TBRC 4938</strain>
    </source>
</reference>
<evidence type="ECO:0000313" key="3">
    <source>
        <dbReference type="EMBL" id="MFB9950275.1"/>
    </source>
</evidence>
<feature type="chain" id="PRO_5045219134" evidence="1">
    <location>
        <begin position="23"/>
        <end position="667"/>
    </location>
</feature>
<accession>A0ABV6ALT0</accession>
<dbReference type="Gene3D" id="2.160.20.10">
    <property type="entry name" value="Single-stranded right-handed beta-helix, Pectin lyase-like"/>
    <property type="match status" value="1"/>
</dbReference>
<dbReference type="RefSeq" id="WP_377262385.1">
    <property type="nucleotide sequence ID" value="NZ_JBHMAA010000016.1"/>
</dbReference>
<comment type="caution">
    <text evidence="3">The sequence shown here is derived from an EMBL/GenBank/DDBJ whole genome shotgun (WGS) entry which is preliminary data.</text>
</comment>
<dbReference type="InterPro" id="IPR011050">
    <property type="entry name" value="Pectin_lyase_fold/virulence"/>
</dbReference>
<evidence type="ECO:0000313" key="4">
    <source>
        <dbReference type="Proteomes" id="UP001589692"/>
    </source>
</evidence>